<protein>
    <recommendedName>
        <fullName evidence="7">Subtilisin inhibitor domain-containing protein</fullName>
    </recommendedName>
</protein>
<evidence type="ECO:0000313" key="8">
    <source>
        <dbReference type="EMBL" id="GGY29887.1"/>
    </source>
</evidence>
<dbReference type="InterPro" id="IPR023549">
    <property type="entry name" value="Subtilisin_inhibitor"/>
</dbReference>
<comment type="similarity">
    <text evidence="2">Belongs to the protease inhibitor I16 (SSI) family.</text>
</comment>
<evidence type="ECO:0000259" key="7">
    <source>
        <dbReference type="Pfam" id="PF00720"/>
    </source>
</evidence>
<dbReference type="InterPro" id="IPR020054">
    <property type="entry name" value="Prot_inh_SSI_I16_CS"/>
</dbReference>
<keyword evidence="4" id="KW-0646">Protease inhibitor</keyword>
<evidence type="ECO:0000256" key="1">
    <source>
        <dbReference type="ARBA" id="ARBA00004613"/>
    </source>
</evidence>
<proteinExistence type="inferred from homology"/>
<sequence>MGTYGARGPGAQRTGARRVSQGMLITIRRGAPRTTPPITSRPGLRRLVVGAAASVAAVGSLTAVPPVAHAQAGQAAAGLGASHGKGQGKSKGQERDHLTVTVRNAGGGADGTFELYCGPDEGSHPDPRGACAALERNTRWGEDAFAPAQEGGFCTMQYGGPATAHVTGTWAGRRVDATYDRRDGCQVARWDRLVPFLPAIGPGKRR</sequence>
<accession>A0ABQ2ZYM4</accession>
<dbReference type="PROSITE" id="PS00999">
    <property type="entry name" value="SSI"/>
    <property type="match status" value="1"/>
</dbReference>
<dbReference type="Pfam" id="PF00720">
    <property type="entry name" value="SSI"/>
    <property type="match status" value="1"/>
</dbReference>
<comment type="caution">
    <text evidence="8">The sequence shown here is derived from an EMBL/GenBank/DDBJ whole genome shotgun (WGS) entry which is preliminary data.</text>
</comment>
<comment type="subcellular location">
    <subcellularLocation>
        <location evidence="1">Secreted</location>
    </subcellularLocation>
</comment>
<reference evidence="9" key="1">
    <citation type="journal article" date="2019" name="Int. J. Syst. Evol. Microbiol.">
        <title>The Global Catalogue of Microorganisms (GCM) 10K type strain sequencing project: providing services to taxonomists for standard genome sequencing and annotation.</title>
        <authorList>
            <consortium name="The Broad Institute Genomics Platform"/>
            <consortium name="The Broad Institute Genome Sequencing Center for Infectious Disease"/>
            <person name="Wu L."/>
            <person name="Ma J."/>
        </authorList>
    </citation>
    <scope>NUCLEOTIDE SEQUENCE [LARGE SCALE GENOMIC DNA]</scope>
    <source>
        <strain evidence="9">JCM 4957</strain>
    </source>
</reference>
<gene>
    <name evidence="8" type="ORF">GCM10010384_41320</name>
</gene>
<dbReference type="Gene3D" id="3.30.350.10">
    <property type="entry name" value="Subtilisin inhibitor-like"/>
    <property type="match status" value="1"/>
</dbReference>
<keyword evidence="6" id="KW-1015">Disulfide bond</keyword>
<dbReference type="EMBL" id="BMWE01000011">
    <property type="protein sequence ID" value="GGY29887.1"/>
    <property type="molecule type" value="Genomic_DNA"/>
</dbReference>
<feature type="domain" description="Subtilisin inhibitor" evidence="7">
    <location>
        <begin position="111"/>
        <end position="176"/>
    </location>
</feature>
<evidence type="ECO:0000256" key="4">
    <source>
        <dbReference type="ARBA" id="ARBA00022690"/>
    </source>
</evidence>
<evidence type="ECO:0000256" key="3">
    <source>
        <dbReference type="ARBA" id="ARBA00022525"/>
    </source>
</evidence>
<dbReference type="InterPro" id="IPR036819">
    <property type="entry name" value="Subtilisin_inhibitor-like_sf"/>
</dbReference>
<dbReference type="Proteomes" id="UP000653308">
    <property type="component" value="Unassembled WGS sequence"/>
</dbReference>
<dbReference type="SUPFAM" id="SSF55399">
    <property type="entry name" value="Subtilisin inhibitor"/>
    <property type="match status" value="1"/>
</dbReference>
<keyword evidence="9" id="KW-1185">Reference proteome</keyword>
<organism evidence="8 9">
    <name type="scientific">Streptomyces djakartensis</name>
    <dbReference type="NCBI Taxonomy" id="68193"/>
    <lineage>
        <taxon>Bacteria</taxon>
        <taxon>Bacillati</taxon>
        <taxon>Actinomycetota</taxon>
        <taxon>Actinomycetes</taxon>
        <taxon>Kitasatosporales</taxon>
        <taxon>Streptomycetaceae</taxon>
        <taxon>Streptomyces</taxon>
    </lineage>
</organism>
<keyword evidence="5" id="KW-0722">Serine protease inhibitor</keyword>
<evidence type="ECO:0000313" key="9">
    <source>
        <dbReference type="Proteomes" id="UP000653308"/>
    </source>
</evidence>
<evidence type="ECO:0000256" key="2">
    <source>
        <dbReference type="ARBA" id="ARBA00010472"/>
    </source>
</evidence>
<keyword evidence="3" id="KW-0964">Secreted</keyword>
<evidence type="ECO:0000256" key="6">
    <source>
        <dbReference type="ARBA" id="ARBA00023157"/>
    </source>
</evidence>
<evidence type="ECO:0000256" key="5">
    <source>
        <dbReference type="ARBA" id="ARBA00022900"/>
    </source>
</evidence>
<name>A0ABQ2ZYM4_9ACTN</name>